<dbReference type="Proteomes" id="UP000198729">
    <property type="component" value="Unassembled WGS sequence"/>
</dbReference>
<evidence type="ECO:0000313" key="3">
    <source>
        <dbReference type="Proteomes" id="UP000198729"/>
    </source>
</evidence>
<organism evidence="2 3">
    <name type="scientific">Nitrosomonas mobilis</name>
    <dbReference type="NCBI Taxonomy" id="51642"/>
    <lineage>
        <taxon>Bacteria</taxon>
        <taxon>Pseudomonadati</taxon>
        <taxon>Pseudomonadota</taxon>
        <taxon>Betaproteobacteria</taxon>
        <taxon>Nitrosomonadales</taxon>
        <taxon>Nitrosomonadaceae</taxon>
        <taxon>Nitrosomonas</taxon>
    </lineage>
</organism>
<name>A0A1G5SBP9_9PROT</name>
<dbReference type="AlphaFoldDB" id="A0A1G5SBP9"/>
<evidence type="ECO:0000313" key="2">
    <source>
        <dbReference type="EMBL" id="SCZ84596.1"/>
    </source>
</evidence>
<sequence>MVQDNDDNTISASESQSLQEKLNHLGKPDELLFASLLDHSDLATNLEQFSKLDFWHAPLAHFLYAHNVCIKKHLTKLIVRCKGFVTKSISDALTLSET</sequence>
<accession>A0A1G5SBP9</accession>
<protein>
    <submittedName>
        <fullName evidence="2">Uncharacterized protein</fullName>
    </submittedName>
</protein>
<feature type="compositionally biased region" description="Polar residues" evidence="1">
    <location>
        <begin position="8"/>
        <end position="20"/>
    </location>
</feature>
<evidence type="ECO:0000256" key="1">
    <source>
        <dbReference type="SAM" id="MobiDB-lite"/>
    </source>
</evidence>
<keyword evidence="3" id="KW-1185">Reference proteome</keyword>
<gene>
    <name evidence="2" type="ORF">NSMM_230017</name>
</gene>
<proteinExistence type="predicted"/>
<feature type="region of interest" description="Disordered" evidence="1">
    <location>
        <begin position="1"/>
        <end position="21"/>
    </location>
</feature>
<dbReference type="EMBL" id="FMWO01000029">
    <property type="protein sequence ID" value="SCZ84596.1"/>
    <property type="molecule type" value="Genomic_DNA"/>
</dbReference>
<reference evidence="2 3" key="1">
    <citation type="submission" date="2016-10" db="EMBL/GenBank/DDBJ databases">
        <authorList>
            <person name="de Groot N.N."/>
        </authorList>
    </citation>
    <scope>NUCLEOTIDE SEQUENCE [LARGE SCALE GENOMIC DNA]</scope>
    <source>
        <strain evidence="2">1</strain>
    </source>
</reference>